<protein>
    <submittedName>
        <fullName evidence="2">Uncharacterized protein</fullName>
    </submittedName>
</protein>
<gene>
    <name evidence="2" type="ORF">SAMN02910414_01636</name>
</gene>
<dbReference type="STRING" id="1122142.SAMN02910414_01636"/>
<feature type="transmembrane region" description="Helical" evidence="1">
    <location>
        <begin position="27"/>
        <end position="48"/>
    </location>
</feature>
<evidence type="ECO:0000313" key="2">
    <source>
        <dbReference type="EMBL" id="SDY47741.1"/>
    </source>
</evidence>
<dbReference type="AlphaFoldDB" id="A0A1H3K6E8"/>
<dbReference type="Proteomes" id="UP000183918">
    <property type="component" value="Unassembled WGS sequence"/>
</dbReference>
<dbReference type="EMBL" id="FNPG01000019">
    <property type="protein sequence ID" value="SDY47741.1"/>
    <property type="molecule type" value="Genomic_DNA"/>
</dbReference>
<dbReference type="eggNOG" id="ENOG5032R2F">
    <property type="taxonomic scope" value="Bacteria"/>
</dbReference>
<keyword evidence="3" id="KW-1185">Reference proteome</keyword>
<evidence type="ECO:0000313" key="3">
    <source>
        <dbReference type="Proteomes" id="UP000183918"/>
    </source>
</evidence>
<evidence type="ECO:0000256" key="1">
    <source>
        <dbReference type="SAM" id="Phobius"/>
    </source>
</evidence>
<reference evidence="2 3" key="1">
    <citation type="submission" date="2016-10" db="EMBL/GenBank/DDBJ databases">
        <authorList>
            <person name="de Groot N.N."/>
        </authorList>
    </citation>
    <scope>NUCLEOTIDE SEQUENCE [LARGE SCALE GENOMIC DNA]</scope>
    <source>
        <strain evidence="2 3">DSM 14045</strain>
    </source>
</reference>
<organism evidence="2 3">
    <name type="scientific">Lachnobacterium bovis DSM 14045</name>
    <dbReference type="NCBI Taxonomy" id="1122142"/>
    <lineage>
        <taxon>Bacteria</taxon>
        <taxon>Bacillati</taxon>
        <taxon>Bacillota</taxon>
        <taxon>Clostridia</taxon>
        <taxon>Lachnospirales</taxon>
        <taxon>Lachnospiraceae</taxon>
        <taxon>Lachnobacterium</taxon>
    </lineage>
</organism>
<keyword evidence="1" id="KW-1133">Transmembrane helix</keyword>
<accession>A0A1H3K6E8</accession>
<keyword evidence="1" id="KW-0812">Transmembrane</keyword>
<name>A0A1H3K6E8_9FIRM</name>
<proteinExistence type="predicted"/>
<sequence length="158" mass="17591">MIFVIAFIATFISMLCCKAIKKPAVRVILGMVAFFNILIMILAGSFIYTTKYKIHDVASYTSPDGKYELLFQQVGDPDWPFGHTHARLVLQDKAGTIAKYSFDIAADGANASSDLCQVTWKATQVEAVISGEEQNDNQYILYFNGKTESNQLDTRFGI</sequence>
<keyword evidence="1" id="KW-0472">Membrane</keyword>